<dbReference type="EMBL" id="LVVK01000018">
    <property type="protein sequence ID" value="OPB39696.1"/>
    <property type="molecule type" value="Genomic_DNA"/>
</dbReference>
<reference evidence="1 2" key="1">
    <citation type="submission" date="2016-04" db="EMBL/GenBank/DDBJ databases">
        <title>Multiple horizontal gene transfer events from other fungi enriched the ability of the initially mycotrophic fungus Trichoderma (Ascomycota) to feed on dead plant biomass.</title>
        <authorList>
            <person name="Atanasova L."/>
            <person name="Chenthamara K."/>
            <person name="Zhang J."/>
            <person name="Grujic M."/>
            <person name="Henrissat B."/>
            <person name="Kuo A."/>
            <person name="Aertz A."/>
            <person name="Salamov A."/>
            <person name="Lipzen A."/>
            <person name="Labutti K."/>
            <person name="Barry K."/>
            <person name="Miao Y."/>
            <person name="Rahimi M.J."/>
            <person name="Shen Q."/>
            <person name="Grigoriev I.V."/>
            <person name="Kubicek C.P."/>
            <person name="Druzhinina I.S."/>
        </authorList>
    </citation>
    <scope>NUCLEOTIDE SEQUENCE [LARGE SCALE GENOMIC DNA]</scope>
    <source>
        <strain evidence="1 2">NJAU 4742</strain>
    </source>
</reference>
<dbReference type="PANTHER" id="PTHR40375:SF2">
    <property type="entry name" value="SPORULATION-SPECIFIC PROTEIN 22"/>
    <property type="match status" value="1"/>
</dbReference>
<keyword evidence="2" id="KW-1185">Reference proteome</keyword>
<gene>
    <name evidence="1" type="ORF">A0O28_0095430</name>
</gene>
<evidence type="ECO:0000313" key="1">
    <source>
        <dbReference type="EMBL" id="OPB39696.1"/>
    </source>
</evidence>
<accession>A0A1T3CF12</accession>
<dbReference type="OrthoDB" id="65716at2759"/>
<evidence type="ECO:0000313" key="2">
    <source>
        <dbReference type="Proteomes" id="UP000191004"/>
    </source>
</evidence>
<dbReference type="AlphaFoldDB" id="A0A1T3CF12"/>
<dbReference type="Proteomes" id="UP000191004">
    <property type="component" value="Unassembled WGS sequence"/>
</dbReference>
<name>A0A1T3CF12_9HYPO</name>
<dbReference type="GO" id="GO:0090173">
    <property type="term" value="P:regulation of synaptonemal complex assembly"/>
    <property type="evidence" value="ECO:0007669"/>
    <property type="project" value="InterPro"/>
</dbReference>
<dbReference type="InterPro" id="IPR039057">
    <property type="entry name" value="Spo22/ZIP4"/>
</dbReference>
<protein>
    <submittedName>
        <fullName evidence="1">Uncharacterized protein</fullName>
    </submittedName>
</protein>
<comment type="caution">
    <text evidence="1">The sequence shown here is derived from an EMBL/GenBank/DDBJ whole genome shotgun (WGS) entry which is preliminary data.</text>
</comment>
<proteinExistence type="predicted"/>
<sequence length="188" mass="21522">MEKFYAILETDTDDIMDESTATDLNAKLSTLFVFDFEAATVLRDWDGLNEIVRKAKPCPLFSTMRLIINEIFELEEFDYEKLAKYIRCMFQAILGLDDASALQLVDQAIQIAREGKEAGNQLPSAELEWLVATSFNHAIDYYARGEEEPCHRWALKAMHLAEYIDDGGLLRDILQEKFAKLQFDGAPR</sequence>
<dbReference type="PANTHER" id="PTHR40375">
    <property type="entry name" value="SPORULATION-SPECIFIC PROTEIN 22"/>
    <property type="match status" value="1"/>
</dbReference>
<organism evidence="1 2">
    <name type="scientific">Trichoderma guizhouense</name>
    <dbReference type="NCBI Taxonomy" id="1491466"/>
    <lineage>
        <taxon>Eukaryota</taxon>
        <taxon>Fungi</taxon>
        <taxon>Dikarya</taxon>
        <taxon>Ascomycota</taxon>
        <taxon>Pezizomycotina</taxon>
        <taxon>Sordariomycetes</taxon>
        <taxon>Hypocreomycetidae</taxon>
        <taxon>Hypocreales</taxon>
        <taxon>Hypocreaceae</taxon>
        <taxon>Trichoderma</taxon>
    </lineage>
</organism>